<dbReference type="SUPFAM" id="SSF51126">
    <property type="entry name" value="Pectin lyase-like"/>
    <property type="match status" value="1"/>
</dbReference>
<comment type="similarity">
    <text evidence="2">Belongs to the CEMIP family.</text>
</comment>
<organism evidence="10 11">
    <name type="scientific">Astatotilapia calliptera</name>
    <name type="common">Eastern happy</name>
    <name type="synonym">Chromis callipterus</name>
    <dbReference type="NCBI Taxonomy" id="8154"/>
    <lineage>
        <taxon>Eukaryota</taxon>
        <taxon>Metazoa</taxon>
        <taxon>Chordata</taxon>
        <taxon>Craniata</taxon>
        <taxon>Vertebrata</taxon>
        <taxon>Euteleostomi</taxon>
        <taxon>Actinopterygii</taxon>
        <taxon>Neopterygii</taxon>
        <taxon>Teleostei</taxon>
        <taxon>Neoteleostei</taxon>
        <taxon>Acanthomorphata</taxon>
        <taxon>Ovalentaria</taxon>
        <taxon>Cichlomorphae</taxon>
        <taxon>Cichliformes</taxon>
        <taxon>Cichlidae</taxon>
        <taxon>African cichlids</taxon>
        <taxon>Pseudocrenilabrinae</taxon>
        <taxon>Haplochromini</taxon>
        <taxon>Astatotilapia</taxon>
    </lineage>
</organism>
<proteinExistence type="inferred from homology"/>
<keyword evidence="5" id="KW-0378">Hydrolase</keyword>
<evidence type="ECO:0000256" key="6">
    <source>
        <dbReference type="ARBA" id="ARBA00023180"/>
    </source>
</evidence>
<dbReference type="PROSITE" id="PS52031">
    <property type="entry name" value="GG_LECTIN"/>
    <property type="match status" value="1"/>
</dbReference>
<keyword evidence="7" id="KW-0326">Glycosidase</keyword>
<accession>A0AAX7TAN1</accession>
<keyword evidence="3" id="KW-0472">Membrane</keyword>
<dbReference type="PANTHER" id="PTHR15535:SF15">
    <property type="entry name" value="CELL MIGRATION-INDUCING AND HYALURONAN-BINDING PROTEIN"/>
    <property type="match status" value="1"/>
</dbReference>
<evidence type="ECO:0000313" key="11">
    <source>
        <dbReference type="Proteomes" id="UP000265100"/>
    </source>
</evidence>
<dbReference type="Pfam" id="PF24606">
    <property type="entry name" value="CEMIP_beta-hel"/>
    <property type="match status" value="1"/>
</dbReference>
<reference evidence="10" key="4">
    <citation type="submission" date="2025-09" db="UniProtKB">
        <authorList>
            <consortium name="Ensembl"/>
        </authorList>
    </citation>
    <scope>IDENTIFICATION</scope>
</reference>
<reference evidence="11" key="2">
    <citation type="submission" date="2023-03" db="EMBL/GenBank/DDBJ databases">
        <authorList>
            <consortium name="Wellcome Sanger Institute Data Sharing"/>
        </authorList>
    </citation>
    <scope>NUCLEOTIDE SEQUENCE [LARGE SCALE GENOMIC DNA]</scope>
</reference>
<dbReference type="SMART" id="SM01225">
    <property type="entry name" value="G8"/>
    <property type="match status" value="1"/>
</dbReference>
<dbReference type="PROSITE" id="PS51484">
    <property type="entry name" value="G8"/>
    <property type="match status" value="1"/>
</dbReference>
<comment type="subcellular location">
    <subcellularLocation>
        <location evidence="1">Cell membrane</location>
    </subcellularLocation>
</comment>
<keyword evidence="11" id="KW-1185">Reference proteome</keyword>
<dbReference type="GO" id="GO:0005886">
    <property type="term" value="C:plasma membrane"/>
    <property type="evidence" value="ECO:0007669"/>
    <property type="project" value="UniProtKB-SubCell"/>
</dbReference>
<evidence type="ECO:0000256" key="8">
    <source>
        <dbReference type="PROSITE-ProRule" id="PRU01375"/>
    </source>
</evidence>
<dbReference type="GO" id="GO:0016798">
    <property type="term" value="F:hydrolase activity, acting on glycosyl bonds"/>
    <property type="evidence" value="ECO:0007669"/>
    <property type="project" value="UniProtKB-KW"/>
</dbReference>
<evidence type="ECO:0000256" key="5">
    <source>
        <dbReference type="ARBA" id="ARBA00022801"/>
    </source>
</evidence>
<dbReference type="InterPro" id="IPR019316">
    <property type="entry name" value="G8_domain"/>
</dbReference>
<evidence type="ECO:0000256" key="4">
    <source>
        <dbReference type="ARBA" id="ARBA00022734"/>
    </source>
</evidence>
<keyword evidence="3" id="KW-1003">Cell membrane</keyword>
<dbReference type="InterPro" id="IPR055401">
    <property type="entry name" value="CEMIP_beta-hel_dom"/>
</dbReference>
<name>A0AAX7TAN1_ASTCA</name>
<dbReference type="PANTHER" id="PTHR15535">
    <property type="entry name" value="TRANSMEMBRANE PROTEIN 2-RELATED"/>
    <property type="match status" value="1"/>
</dbReference>
<dbReference type="AlphaFoldDB" id="A0AAX7TAN1"/>
<dbReference type="InterPro" id="IPR011050">
    <property type="entry name" value="Pectin_lyase_fold/virulence"/>
</dbReference>
<evidence type="ECO:0000256" key="2">
    <source>
        <dbReference type="ARBA" id="ARBA00007586"/>
    </source>
</evidence>
<keyword evidence="4 8" id="KW-0430">Lectin</keyword>
<gene>
    <name evidence="10" type="primary">CEMIP</name>
</gene>
<dbReference type="InterPro" id="IPR039477">
    <property type="entry name" value="ILEI/PANDER_dom"/>
</dbReference>
<reference evidence="10" key="3">
    <citation type="submission" date="2025-08" db="UniProtKB">
        <authorList>
            <consortium name="Ensembl"/>
        </authorList>
    </citation>
    <scope>IDENTIFICATION</scope>
</reference>
<reference evidence="10 11" key="1">
    <citation type="submission" date="2018-05" db="EMBL/GenBank/DDBJ databases">
        <authorList>
            <person name="Datahose"/>
        </authorList>
    </citation>
    <scope>NUCLEOTIDE SEQUENCE</scope>
</reference>
<dbReference type="Pfam" id="PF24605">
    <property type="entry name" value="CEMIP_X"/>
    <property type="match status" value="1"/>
</dbReference>
<feature type="domain" description="G8" evidence="9">
    <location>
        <begin position="33"/>
        <end position="151"/>
    </location>
</feature>
<evidence type="ECO:0000256" key="3">
    <source>
        <dbReference type="ARBA" id="ARBA00022475"/>
    </source>
</evidence>
<sequence length="1090" mass="121919">IITSFCCREVSLGFTKEGQSMLGICPDKEPGLQPWMPGHSEDHRVTISNNSTVLLTTSATVHSIEILSGGKLVIADTNRPILLRTKHILIGNKGELHIGSPDCPYKGNLTILLFGSDEEHSYFGRKYIGVGSGGTLEIHGERKLSWTFLNKTLHPRESSQNNYLFQRSWGNRGIIIHVIDPKTGEVLHDDRFDTYRSKNESYRLAKYVDGIKPGLILAMMVNDEGSNNLEDSAKKSISRLGSKHIGSLGFRAPVLDSELNSSSLSLTLMCCRSVCFHTNGSFLLCMCSVYAGKAKFIHMGEEVDGVDMRAEVGLLSRNILLRGEMEPSCYGNEACKFFNFDTFGGHLKVNSSVIHISGMELQHMGQQTMGHYPVHFHMNGDVDERGGYDPPTSVSDLSIHHSFSRCVTIHGSNGLMVKDVVGYDTLGHCFFTEDGPEERNTFEHCLGLMVRAGTLLPSDRDSKMCRDITDGAYPGYVPNPRQDCSATSTFWIANPNNNLINCAAAGSEETGFWFLFHHMATGPSNGSYSPGYTEHTPMGQFTNNRAHSNFRAGMILDNGVKTTQANNKDKRPFLSLIGARYGPHQDSDPFKPRVPALIHHFTAYKNQYHGAWLRGGDVFADNGIGLTLASGGTFPEDDGSHQQVKNSLFVGESDNRGMPFPDKRIWGPGGPDLTDRTLPRGIDFPIRGMQIYDGPINVQNCTFRKYTALNGRHTSAFGFRLNNSWQSCPNNNVTNITFDHVPITSRVFFGEPGPWFSKMQMDGDKTTIFHDIDGSVSEYPGAFLVKEDNWLLRHPDCIDVPDWKGAICSGHYAQIYVQTRNPANLNMQIVRDEYPDRPLTLEGALDKRKVYQQFQPVVTLAKGYTIHWDQAAPAEVTIWLINFNKNDWINVGLCYPQGTTFTILSDIHNRLTKQTRKTGVFVRTTHKEKINHLHLARGYFYWEEDTGLLFLKVKAHNHRETFAFCSVKGCERVKITAIVPKGSPPSNCLAKAYPKHAELPIVDVPMPRKIPTARLVSNEIKMIPTPHYFPVELALFMSLEKRFLSSSKPSDPIPTRLLKEVLPLINASILNMINLRVVVKQLTDHLQRFI</sequence>
<evidence type="ECO:0000256" key="7">
    <source>
        <dbReference type="ARBA" id="ARBA00023295"/>
    </source>
</evidence>
<evidence type="ECO:0000256" key="1">
    <source>
        <dbReference type="ARBA" id="ARBA00004236"/>
    </source>
</evidence>
<evidence type="ECO:0000313" key="10">
    <source>
        <dbReference type="Ensembl" id="ENSACLP00000053974.1"/>
    </source>
</evidence>
<protein>
    <recommendedName>
        <fullName evidence="9">G8 domain-containing protein</fullName>
    </recommendedName>
</protein>
<dbReference type="Ensembl" id="ENSACLT00000076369.1">
    <property type="protein sequence ID" value="ENSACLP00000053974.1"/>
    <property type="gene ID" value="ENSACLG00000000193.2"/>
</dbReference>
<dbReference type="Pfam" id="PF15711">
    <property type="entry name" value="ILEI"/>
    <property type="match status" value="1"/>
</dbReference>
<keyword evidence="6" id="KW-0325">Glycoprotein</keyword>
<dbReference type="InterPro" id="IPR052252">
    <property type="entry name" value="CEMIP/CEMIP2"/>
</dbReference>
<dbReference type="GO" id="GO:0030246">
    <property type="term" value="F:carbohydrate binding"/>
    <property type="evidence" value="ECO:0007669"/>
    <property type="project" value="UniProtKB-UniRule"/>
</dbReference>
<dbReference type="Pfam" id="PF10162">
    <property type="entry name" value="G8"/>
    <property type="match status" value="1"/>
</dbReference>
<dbReference type="InterPro" id="IPR055400">
    <property type="entry name" value="CEMIP_X"/>
</dbReference>
<evidence type="ECO:0000259" key="9">
    <source>
        <dbReference type="PROSITE" id="PS51484"/>
    </source>
</evidence>
<dbReference type="GeneTree" id="ENSGT00940000153636"/>
<dbReference type="Proteomes" id="UP000265100">
    <property type="component" value="Chromosome 1"/>
</dbReference>